<dbReference type="AlphaFoldDB" id="A0A3P7KKF6"/>
<feature type="non-terminal residue" evidence="1">
    <location>
        <position position="192"/>
    </location>
</feature>
<accession>A0A3P7KKF6</accession>
<dbReference type="OrthoDB" id="5853692at2759"/>
<sequence length="192" mass="21811">MLDIVETVDFLINQVVLHTGKTHHRPGPHTSGLFLGTNDCFLRRSMRNAMELPFEDEGTSQEPVTNVYRLDGTLPAVELAESLGFGVKYIQPLKEELVKRPSRTPTPDLCSRYLDSDQLLFLLMTSLKEGCWTMFELLETFLCLVADFSPACGAVPSSLVEIIIQCYRRFNLLSSDLCHDKYIRLHVLMDEL</sequence>
<reference evidence="1 2" key="1">
    <citation type="submission" date="2018-11" db="EMBL/GenBank/DDBJ databases">
        <authorList>
            <consortium name="Pathogen Informatics"/>
        </authorList>
    </citation>
    <scope>NUCLEOTIDE SEQUENCE [LARGE SCALE GENOMIC DNA]</scope>
</reference>
<organism evidence="1 2">
    <name type="scientific">Strongylus vulgaris</name>
    <name type="common">Blood worm</name>
    <dbReference type="NCBI Taxonomy" id="40348"/>
    <lineage>
        <taxon>Eukaryota</taxon>
        <taxon>Metazoa</taxon>
        <taxon>Ecdysozoa</taxon>
        <taxon>Nematoda</taxon>
        <taxon>Chromadorea</taxon>
        <taxon>Rhabditida</taxon>
        <taxon>Rhabditina</taxon>
        <taxon>Rhabditomorpha</taxon>
        <taxon>Strongyloidea</taxon>
        <taxon>Strongylidae</taxon>
        <taxon>Strongylus</taxon>
    </lineage>
</organism>
<dbReference type="Proteomes" id="UP000270094">
    <property type="component" value="Unassembled WGS sequence"/>
</dbReference>
<keyword evidence="2" id="KW-1185">Reference proteome</keyword>
<protein>
    <submittedName>
        <fullName evidence="1">Uncharacterized protein</fullName>
    </submittedName>
</protein>
<evidence type="ECO:0000313" key="1">
    <source>
        <dbReference type="EMBL" id="VDM68448.1"/>
    </source>
</evidence>
<evidence type="ECO:0000313" key="2">
    <source>
        <dbReference type="Proteomes" id="UP000270094"/>
    </source>
</evidence>
<name>A0A3P7KKF6_STRVU</name>
<dbReference type="EMBL" id="UYYB01008850">
    <property type="protein sequence ID" value="VDM68448.1"/>
    <property type="molecule type" value="Genomic_DNA"/>
</dbReference>
<gene>
    <name evidence="1" type="ORF">SVUK_LOCUS3446</name>
</gene>
<proteinExistence type="predicted"/>